<evidence type="ECO:0000313" key="3">
    <source>
        <dbReference type="RefSeq" id="XP_033570390.1"/>
    </source>
</evidence>
<reference evidence="1 3" key="1">
    <citation type="journal article" date="2020" name="Stud. Mycol.">
        <title>101 Dothideomycetes genomes: a test case for predicting lifestyles and emergence of pathogens.</title>
        <authorList>
            <person name="Haridas S."/>
            <person name="Albert R."/>
            <person name="Binder M."/>
            <person name="Bloem J."/>
            <person name="Labutti K."/>
            <person name="Salamov A."/>
            <person name="Andreopoulos B."/>
            <person name="Baker S."/>
            <person name="Barry K."/>
            <person name="Bills G."/>
            <person name="Bluhm B."/>
            <person name="Cannon C."/>
            <person name="Castanera R."/>
            <person name="Culley D."/>
            <person name="Daum C."/>
            <person name="Ezra D."/>
            <person name="Gonzalez J."/>
            <person name="Henrissat B."/>
            <person name="Kuo A."/>
            <person name="Liang C."/>
            <person name="Lipzen A."/>
            <person name="Lutzoni F."/>
            <person name="Magnuson J."/>
            <person name="Mondo S."/>
            <person name="Nolan M."/>
            <person name="Ohm R."/>
            <person name="Pangilinan J."/>
            <person name="Park H.-J."/>
            <person name="Ramirez L."/>
            <person name="Alfaro M."/>
            <person name="Sun H."/>
            <person name="Tritt A."/>
            <person name="Yoshinaga Y."/>
            <person name="Zwiers L.-H."/>
            <person name="Turgeon B."/>
            <person name="Goodwin S."/>
            <person name="Spatafora J."/>
            <person name="Crous P."/>
            <person name="Grigoriev I."/>
        </authorList>
    </citation>
    <scope>NUCLEOTIDE SEQUENCE</scope>
    <source>
        <strain evidence="1 3">CBS 304.34</strain>
    </source>
</reference>
<dbReference type="Proteomes" id="UP000504636">
    <property type="component" value="Unplaced"/>
</dbReference>
<dbReference type="AlphaFoldDB" id="A0A6A6Y3L7"/>
<protein>
    <submittedName>
        <fullName evidence="1 3">Uncharacterized protein</fullName>
    </submittedName>
</protein>
<sequence>MAARDSHRGALDDGQSFWRSSFQSWFQLMRRTALQNHVNAETDNNYVCDSSNSTAAAILDESKVPRIARVISSSNASSLYLRPRAASKGLNPISQEAPMPRGKARSLQDQIRTQVIPIPSLNIVRYIVSNNTHLVEAVAVGQVHRGAISVPA</sequence>
<gene>
    <name evidence="1 3" type="ORF">BDZ99DRAFT_482258</name>
</gene>
<accession>A0A6A6Y3L7</accession>
<evidence type="ECO:0000313" key="1">
    <source>
        <dbReference type="EMBL" id="KAF2803426.1"/>
    </source>
</evidence>
<dbReference type="EMBL" id="MU003718">
    <property type="protein sequence ID" value="KAF2803426.1"/>
    <property type="molecule type" value="Genomic_DNA"/>
</dbReference>
<organism evidence="1">
    <name type="scientific">Mytilinidion resinicola</name>
    <dbReference type="NCBI Taxonomy" id="574789"/>
    <lineage>
        <taxon>Eukaryota</taxon>
        <taxon>Fungi</taxon>
        <taxon>Dikarya</taxon>
        <taxon>Ascomycota</taxon>
        <taxon>Pezizomycotina</taxon>
        <taxon>Dothideomycetes</taxon>
        <taxon>Pleosporomycetidae</taxon>
        <taxon>Mytilinidiales</taxon>
        <taxon>Mytilinidiaceae</taxon>
        <taxon>Mytilinidion</taxon>
    </lineage>
</organism>
<evidence type="ECO:0000313" key="2">
    <source>
        <dbReference type="Proteomes" id="UP000504636"/>
    </source>
</evidence>
<name>A0A6A6Y3L7_9PEZI</name>
<reference evidence="3" key="2">
    <citation type="submission" date="2020-04" db="EMBL/GenBank/DDBJ databases">
        <authorList>
            <consortium name="NCBI Genome Project"/>
        </authorList>
    </citation>
    <scope>NUCLEOTIDE SEQUENCE</scope>
    <source>
        <strain evidence="3">CBS 304.34</strain>
    </source>
</reference>
<keyword evidence="2" id="KW-1185">Reference proteome</keyword>
<proteinExistence type="predicted"/>
<dbReference type="GeneID" id="54463366"/>
<dbReference type="RefSeq" id="XP_033570390.1">
    <property type="nucleotide sequence ID" value="XM_033722473.1"/>
</dbReference>
<reference evidence="3" key="3">
    <citation type="submission" date="2025-04" db="UniProtKB">
        <authorList>
            <consortium name="RefSeq"/>
        </authorList>
    </citation>
    <scope>IDENTIFICATION</scope>
    <source>
        <strain evidence="3">CBS 304.34</strain>
    </source>
</reference>